<sequence>MQIKIISTTNEFLKLKEDWERLQSQDKDVTYYSTFEYNWTWWDIYRNDKNKKLFILVVEANKIVIGIAPLIIEKVNKKILSYRNIRFLGKGDYLGIIIDRTSNIKYGNIINEIFKFIESKNQYFERIILTHIKNDSRLAAYILRNKRYNKYFKYLIECPILKYKKFNTYDVYKKEFVTRNDKRYRNVLQREVGYNFKVVFNNKEEVYEKISELHIREQEYLLKNKGRKERKSSYSDIFFSKFIRKLYNNNSKVITFKIEDLNGDLLIYTTCYLYKRVLHAWNSAYNPKYEKYHLGKIINLEMIKYIFENNIADILDFGAGRYPWKFEWTDDFIFNYQLDMWNEKTIKGKLLKKYMILRKIKFIWRQNG</sequence>
<evidence type="ECO:0000313" key="4">
    <source>
        <dbReference type="Proteomes" id="UP000824633"/>
    </source>
</evidence>
<feature type="domain" description="BioF2-like acetyltransferase" evidence="2">
    <location>
        <begin position="179"/>
        <end position="325"/>
    </location>
</feature>
<dbReference type="InterPro" id="IPR038740">
    <property type="entry name" value="BioF2-like_GNAT_dom"/>
</dbReference>
<keyword evidence="1" id="KW-0472">Membrane</keyword>
<keyword evidence="4" id="KW-1185">Reference proteome</keyword>
<evidence type="ECO:0000256" key="1">
    <source>
        <dbReference type="SAM" id="Phobius"/>
    </source>
</evidence>
<feature type="transmembrane region" description="Helical" evidence="1">
    <location>
        <begin position="53"/>
        <end position="72"/>
    </location>
</feature>
<keyword evidence="1" id="KW-0812">Transmembrane</keyword>
<keyword evidence="1" id="KW-1133">Transmembrane helix</keyword>
<organism evidence="3 4">
    <name type="scientific">Clostridium gelidum</name>
    <dbReference type="NCBI Taxonomy" id="704125"/>
    <lineage>
        <taxon>Bacteria</taxon>
        <taxon>Bacillati</taxon>
        <taxon>Bacillota</taxon>
        <taxon>Clostridia</taxon>
        <taxon>Eubacteriales</taxon>
        <taxon>Clostridiaceae</taxon>
        <taxon>Clostridium</taxon>
    </lineage>
</organism>
<dbReference type="Proteomes" id="UP000824633">
    <property type="component" value="Chromosome"/>
</dbReference>
<name>A0ABM7T5X5_9CLOT</name>
<evidence type="ECO:0000259" key="2">
    <source>
        <dbReference type="Pfam" id="PF13480"/>
    </source>
</evidence>
<evidence type="ECO:0000313" key="3">
    <source>
        <dbReference type="EMBL" id="BCZ47063.1"/>
    </source>
</evidence>
<dbReference type="Pfam" id="PF13480">
    <property type="entry name" value="Acetyltransf_6"/>
    <property type="match status" value="1"/>
</dbReference>
<proteinExistence type="predicted"/>
<dbReference type="InterPro" id="IPR016181">
    <property type="entry name" value="Acyl_CoA_acyltransferase"/>
</dbReference>
<gene>
    <name evidence="3" type="ORF">psyc5s11_31300</name>
</gene>
<dbReference type="SUPFAM" id="SSF55729">
    <property type="entry name" value="Acyl-CoA N-acyltransferases (Nat)"/>
    <property type="match status" value="1"/>
</dbReference>
<dbReference type="RefSeq" id="WP_224033447.1">
    <property type="nucleotide sequence ID" value="NZ_AP024849.1"/>
</dbReference>
<protein>
    <recommendedName>
        <fullName evidence="2">BioF2-like acetyltransferase domain-containing protein</fullName>
    </recommendedName>
</protein>
<reference evidence="4" key="1">
    <citation type="submission" date="2021-07" db="EMBL/GenBank/DDBJ databases">
        <title>Complete genome sequencing of a Clostridium isolate.</title>
        <authorList>
            <person name="Ueki A."/>
            <person name="Tonouchi A."/>
        </authorList>
    </citation>
    <scope>NUCLEOTIDE SEQUENCE [LARGE SCALE GENOMIC DNA]</scope>
    <source>
        <strain evidence="4">C5S11</strain>
    </source>
</reference>
<dbReference type="EMBL" id="AP024849">
    <property type="protein sequence ID" value="BCZ47063.1"/>
    <property type="molecule type" value="Genomic_DNA"/>
</dbReference>
<accession>A0ABM7T5X5</accession>